<dbReference type="GO" id="GO:0007304">
    <property type="term" value="P:chorion-containing eggshell formation"/>
    <property type="evidence" value="ECO:0007669"/>
    <property type="project" value="InterPro"/>
</dbReference>
<gene>
    <name evidence="5" type="ORF">BINO364_LOCUS4418</name>
</gene>
<evidence type="ECO:0000256" key="2">
    <source>
        <dbReference type="ARBA" id="ARBA00022737"/>
    </source>
</evidence>
<dbReference type="GO" id="GO:0005213">
    <property type="term" value="F:structural constituent of egg chorion"/>
    <property type="evidence" value="ECO:0007669"/>
    <property type="project" value="InterPro"/>
</dbReference>
<protein>
    <submittedName>
        <fullName evidence="5">Uncharacterized protein</fullName>
    </submittedName>
</protein>
<feature type="chain" id="PRO_5035433479" evidence="4">
    <location>
        <begin position="22"/>
        <end position="179"/>
    </location>
</feature>
<accession>A0A8J9UEH3</accession>
<dbReference type="GO" id="GO:0042600">
    <property type="term" value="C:egg chorion"/>
    <property type="evidence" value="ECO:0007669"/>
    <property type="project" value="InterPro"/>
</dbReference>
<reference evidence="5" key="1">
    <citation type="submission" date="2021-12" db="EMBL/GenBank/DDBJ databases">
        <authorList>
            <person name="Martin H S."/>
        </authorList>
    </citation>
    <scope>NUCLEOTIDE SEQUENCE</scope>
</reference>
<dbReference type="AlphaFoldDB" id="A0A8J9UEH3"/>
<evidence type="ECO:0000256" key="1">
    <source>
        <dbReference type="ARBA" id="ARBA00005906"/>
    </source>
</evidence>
<feature type="non-terminal residue" evidence="5">
    <location>
        <position position="179"/>
    </location>
</feature>
<comment type="similarity">
    <text evidence="1 3">Belongs to the chorion protein family.</text>
</comment>
<evidence type="ECO:0000313" key="6">
    <source>
        <dbReference type="Proteomes" id="UP000838878"/>
    </source>
</evidence>
<keyword evidence="6" id="KW-1185">Reference proteome</keyword>
<dbReference type="InterPro" id="IPR002635">
    <property type="entry name" value="Chorion"/>
</dbReference>
<organism evidence="5 6">
    <name type="scientific">Brenthis ino</name>
    <name type="common">lesser marbled fritillary</name>
    <dbReference type="NCBI Taxonomy" id="405034"/>
    <lineage>
        <taxon>Eukaryota</taxon>
        <taxon>Metazoa</taxon>
        <taxon>Ecdysozoa</taxon>
        <taxon>Arthropoda</taxon>
        <taxon>Hexapoda</taxon>
        <taxon>Insecta</taxon>
        <taxon>Pterygota</taxon>
        <taxon>Neoptera</taxon>
        <taxon>Endopterygota</taxon>
        <taxon>Lepidoptera</taxon>
        <taxon>Glossata</taxon>
        <taxon>Ditrysia</taxon>
        <taxon>Papilionoidea</taxon>
        <taxon>Nymphalidae</taxon>
        <taxon>Heliconiinae</taxon>
        <taxon>Argynnini</taxon>
        <taxon>Brenthis</taxon>
    </lineage>
</organism>
<evidence type="ECO:0000256" key="3">
    <source>
        <dbReference type="RuleBase" id="RU004378"/>
    </source>
</evidence>
<evidence type="ECO:0000313" key="5">
    <source>
        <dbReference type="EMBL" id="CAH0717859.1"/>
    </source>
</evidence>
<dbReference type="EMBL" id="OV170232">
    <property type="protein sequence ID" value="CAH0717859.1"/>
    <property type="molecule type" value="Genomic_DNA"/>
</dbReference>
<feature type="signal peptide" evidence="4">
    <location>
        <begin position="1"/>
        <end position="21"/>
    </location>
</feature>
<keyword evidence="2" id="KW-0677">Repeat</keyword>
<dbReference type="Pfam" id="PF01723">
    <property type="entry name" value="Chorion_1"/>
    <property type="match status" value="1"/>
</dbReference>
<dbReference type="OrthoDB" id="6930625at2759"/>
<proteinExistence type="inferred from homology"/>
<evidence type="ECO:0000256" key="4">
    <source>
        <dbReference type="SAM" id="SignalP"/>
    </source>
</evidence>
<keyword evidence="4" id="KW-0732">Signal</keyword>
<sequence length="179" mass="17309">MMVKSILLFCAQALMIQSIAGYCTGSRLAATPLAEFATPCAGSWAAAGPLAGPYGVGPYGLAAGPYGPAAAAASNGGALPTSSASFAPASGVSLVSENVYEGCLSAYGALPFLGTVALEGALPTAGAGAVAFGAGNGQVAMLREDIGATCGAGPYAFDALGYRAGPYARAGCGCGTFIY</sequence>
<name>A0A8J9UEH3_9NEOP</name>
<dbReference type="Proteomes" id="UP000838878">
    <property type="component" value="Chromosome 12"/>
</dbReference>